<proteinExistence type="predicted"/>
<dbReference type="GO" id="GO:0051087">
    <property type="term" value="F:protein-folding chaperone binding"/>
    <property type="evidence" value="ECO:0007669"/>
    <property type="project" value="InterPro"/>
</dbReference>
<organism evidence="1 2">
    <name type="scientific">Skermanella aerolata</name>
    <dbReference type="NCBI Taxonomy" id="393310"/>
    <lineage>
        <taxon>Bacteria</taxon>
        <taxon>Pseudomonadati</taxon>
        <taxon>Pseudomonadota</taxon>
        <taxon>Alphaproteobacteria</taxon>
        <taxon>Rhodospirillales</taxon>
        <taxon>Azospirillaceae</taxon>
        <taxon>Skermanella</taxon>
    </lineage>
</organism>
<sequence>MTGDIVSCWLCSQPVSQRALFCHHCGTVQPPRVLDPFTRLGLPVRFDVDSAVLERQFTGFRRTLAPERFADKGPREKSNARAHLDALQHAYDTLRDPVRRARYLLDMARTTFTGTAAPIDPELAVLETEAAGTDDTAALDRLANRAARDIEQCILDLSAAFRADQHTSAAGAMARLERLEALAATIRERRQRLPEGSAH</sequence>
<dbReference type="SUPFAM" id="SSF46565">
    <property type="entry name" value="Chaperone J-domain"/>
    <property type="match status" value="1"/>
</dbReference>
<gene>
    <name evidence="1" type="ORF">SAE02_55660</name>
</gene>
<dbReference type="PANTHER" id="PTHR14021">
    <property type="entry name" value="IRON-SULFUR CLUSTER CO-CHAPERONE PROTEIN HSCB"/>
    <property type="match status" value="1"/>
</dbReference>
<dbReference type="GO" id="GO:0001671">
    <property type="term" value="F:ATPase activator activity"/>
    <property type="evidence" value="ECO:0007669"/>
    <property type="project" value="InterPro"/>
</dbReference>
<reference evidence="1 2" key="1">
    <citation type="submission" date="2019-07" db="EMBL/GenBank/DDBJ databases">
        <title>Whole genome shotgun sequence of Skermanella aerolata NBRC 106429.</title>
        <authorList>
            <person name="Hosoyama A."/>
            <person name="Uohara A."/>
            <person name="Ohji S."/>
            <person name="Ichikawa N."/>
        </authorList>
    </citation>
    <scope>NUCLEOTIDE SEQUENCE [LARGE SCALE GENOMIC DNA]</scope>
    <source>
        <strain evidence="1 2">NBRC 106429</strain>
    </source>
</reference>
<dbReference type="InterPro" id="IPR036869">
    <property type="entry name" value="J_dom_sf"/>
</dbReference>
<dbReference type="Proteomes" id="UP000321523">
    <property type="component" value="Unassembled WGS sequence"/>
</dbReference>
<dbReference type="Gene3D" id="1.10.287.110">
    <property type="entry name" value="DnaJ domain"/>
    <property type="match status" value="1"/>
</dbReference>
<evidence type="ECO:0000313" key="1">
    <source>
        <dbReference type="EMBL" id="GEO41418.1"/>
    </source>
</evidence>
<accession>A0A512DY67</accession>
<comment type="caution">
    <text evidence="1">The sequence shown here is derived from an EMBL/GenBank/DDBJ whole genome shotgun (WGS) entry which is preliminary data.</text>
</comment>
<evidence type="ECO:0008006" key="3">
    <source>
        <dbReference type="Google" id="ProtNLM"/>
    </source>
</evidence>
<evidence type="ECO:0000313" key="2">
    <source>
        <dbReference type="Proteomes" id="UP000321523"/>
    </source>
</evidence>
<name>A0A512DY67_9PROT</name>
<dbReference type="EMBL" id="BJYZ01000028">
    <property type="protein sequence ID" value="GEO41418.1"/>
    <property type="molecule type" value="Genomic_DNA"/>
</dbReference>
<dbReference type="GO" id="GO:0044571">
    <property type="term" value="P:[2Fe-2S] cluster assembly"/>
    <property type="evidence" value="ECO:0007669"/>
    <property type="project" value="InterPro"/>
</dbReference>
<dbReference type="AlphaFoldDB" id="A0A512DY67"/>
<dbReference type="InterPro" id="IPR004640">
    <property type="entry name" value="HscB"/>
</dbReference>
<dbReference type="PANTHER" id="PTHR14021:SF15">
    <property type="entry name" value="IRON-SULFUR CLUSTER CO-CHAPERONE PROTEIN HSCB"/>
    <property type="match status" value="1"/>
</dbReference>
<protein>
    <recommendedName>
        <fullName evidence="3">Molecular chaperone HscB</fullName>
    </recommendedName>
</protein>
<keyword evidence="2" id="KW-1185">Reference proteome</keyword>